<dbReference type="GO" id="GO:0005096">
    <property type="term" value="F:GTPase activator activity"/>
    <property type="evidence" value="ECO:0007669"/>
    <property type="project" value="UniProtKB-KW"/>
</dbReference>
<feature type="domain" description="Arf-GAP" evidence="7">
    <location>
        <begin position="1"/>
        <end position="106"/>
    </location>
</feature>
<evidence type="ECO:0000256" key="2">
    <source>
        <dbReference type="ARBA" id="ARBA00022723"/>
    </source>
</evidence>
<comment type="caution">
    <text evidence="8">The sequence shown here is derived from an EMBL/GenBank/DDBJ whole genome shotgun (WGS) entry which is preliminary data.</text>
</comment>
<keyword evidence="9" id="KW-1185">Reference proteome</keyword>
<dbReference type="CDD" id="cd08830">
    <property type="entry name" value="ArfGap_ArfGap1"/>
    <property type="match status" value="1"/>
</dbReference>
<reference evidence="8 9" key="1">
    <citation type="journal article" date="2017" name="PLoS Biol.">
        <title>The sea cucumber genome provides insights into morphological evolution and visceral regeneration.</title>
        <authorList>
            <person name="Zhang X."/>
            <person name="Sun L."/>
            <person name="Yuan J."/>
            <person name="Sun Y."/>
            <person name="Gao Y."/>
            <person name="Zhang L."/>
            <person name="Li S."/>
            <person name="Dai H."/>
            <person name="Hamel J.F."/>
            <person name="Liu C."/>
            <person name="Yu Y."/>
            <person name="Liu S."/>
            <person name="Lin W."/>
            <person name="Guo K."/>
            <person name="Jin S."/>
            <person name="Xu P."/>
            <person name="Storey K.B."/>
            <person name="Huan P."/>
            <person name="Zhang T."/>
            <person name="Zhou Y."/>
            <person name="Zhang J."/>
            <person name="Lin C."/>
            <person name="Li X."/>
            <person name="Xing L."/>
            <person name="Huo D."/>
            <person name="Sun M."/>
            <person name="Wang L."/>
            <person name="Mercier A."/>
            <person name="Li F."/>
            <person name="Yang H."/>
            <person name="Xiang J."/>
        </authorList>
    </citation>
    <scope>NUCLEOTIDE SEQUENCE [LARGE SCALE GENOMIC DNA]</scope>
    <source>
        <strain evidence="8">Shaxun</strain>
        <tissue evidence="8">Muscle</tissue>
    </source>
</reference>
<feature type="compositionally biased region" description="Polar residues" evidence="6">
    <location>
        <begin position="315"/>
        <end position="324"/>
    </location>
</feature>
<feature type="compositionally biased region" description="Low complexity" evidence="6">
    <location>
        <begin position="133"/>
        <end position="144"/>
    </location>
</feature>
<keyword evidence="4" id="KW-0862">Zinc</keyword>
<dbReference type="GO" id="GO:0030100">
    <property type="term" value="P:regulation of endocytosis"/>
    <property type="evidence" value="ECO:0007669"/>
    <property type="project" value="TreeGrafter"/>
</dbReference>
<dbReference type="PANTHER" id="PTHR46395:SF1">
    <property type="entry name" value="ADP-RIBOSYLATION FACTOR GTPASE-ACTIVATING PROTEIN 1"/>
    <property type="match status" value="1"/>
</dbReference>
<dbReference type="Pfam" id="PF01412">
    <property type="entry name" value="ArfGap"/>
    <property type="match status" value="1"/>
</dbReference>
<keyword evidence="1" id="KW-0343">GTPase activation</keyword>
<evidence type="ECO:0000259" key="7">
    <source>
        <dbReference type="PROSITE" id="PS50115"/>
    </source>
</evidence>
<proteinExistence type="predicted"/>
<dbReference type="PROSITE" id="PS50115">
    <property type="entry name" value="ARFGAP"/>
    <property type="match status" value="1"/>
</dbReference>
<gene>
    <name evidence="8" type="ORF">BSL78_25886</name>
</gene>
<dbReference type="PANTHER" id="PTHR46395">
    <property type="entry name" value="ADP-RIBOSYLATION FACTOR GTPASE-ACTIVATING PROTEIN 1"/>
    <property type="match status" value="1"/>
</dbReference>
<feature type="compositionally biased region" description="Basic and acidic residues" evidence="6">
    <location>
        <begin position="176"/>
        <end position="204"/>
    </location>
</feature>
<feature type="compositionally biased region" description="Polar residues" evidence="6">
    <location>
        <begin position="145"/>
        <end position="161"/>
    </location>
</feature>
<dbReference type="SMART" id="SM00105">
    <property type="entry name" value="ArfGap"/>
    <property type="match status" value="1"/>
</dbReference>
<accession>A0A2G8JNE7</accession>
<keyword evidence="3 5" id="KW-0863">Zinc-finger</keyword>
<dbReference type="InterPro" id="IPR038508">
    <property type="entry name" value="ArfGAP_dom_sf"/>
</dbReference>
<dbReference type="EMBL" id="MRZV01001525">
    <property type="protein sequence ID" value="PIK37286.1"/>
    <property type="molecule type" value="Genomic_DNA"/>
</dbReference>
<dbReference type="InterPro" id="IPR037278">
    <property type="entry name" value="ARFGAP/RecO"/>
</dbReference>
<dbReference type="Gene3D" id="1.10.220.150">
    <property type="entry name" value="Arf GTPase activating protein"/>
    <property type="match status" value="1"/>
</dbReference>
<name>A0A2G8JNE7_STIJA</name>
<dbReference type="OrthoDB" id="983479at2759"/>
<evidence type="ECO:0000256" key="1">
    <source>
        <dbReference type="ARBA" id="ARBA00022468"/>
    </source>
</evidence>
<feature type="region of interest" description="Disordered" evidence="6">
    <location>
        <begin position="315"/>
        <end position="359"/>
    </location>
</feature>
<dbReference type="FunFam" id="1.10.220.150:FF:000014">
    <property type="entry name" value="ADP-ribosylation factor GTPase-activating protein"/>
    <property type="match status" value="1"/>
</dbReference>
<protein>
    <submittedName>
        <fullName evidence="8">Putative ADP-ribosylation factor GTPase-activating protein 1</fullName>
    </submittedName>
</protein>
<sequence length="359" mass="39180">MQKCFECGAHNPQWVSVSYGVWICLECSGKHRGLGVHLSFVRSVTMDKWKDAELEKMRVGGNKISKEFMKNQSDYNPSWTFKEKYNSRAAALLRDKVTTESKGEAWSESTSSARDYKPFIASSTSNRLSASSSASSSIHQSHSSPNFTSYSSSGGYQSAKKSQGGGNDDWNLDYGISKEEISSQKDTFFDKKQRENASRPENLRPSEGGRYTGFGSSPAPPANDNPDYVGNALSSLSMGWSAFASGMGKVATYTKEGAVKVGSVTSQKTQEYAARMNENVLQPTRSKMNEGTLLSDLSTGTKSWASKVASSTAKGWKDLTSSLSEDTRQEEDETLNSSYQDMPLMTGSSKAKATTEESS</sequence>
<feature type="compositionally biased region" description="Polar residues" evidence="6">
    <location>
        <begin position="335"/>
        <end position="359"/>
    </location>
</feature>
<feature type="region of interest" description="Disordered" evidence="6">
    <location>
        <begin position="133"/>
        <end position="222"/>
    </location>
</feature>
<dbReference type="GO" id="GO:0000139">
    <property type="term" value="C:Golgi membrane"/>
    <property type="evidence" value="ECO:0007669"/>
    <property type="project" value="TreeGrafter"/>
</dbReference>
<dbReference type="GO" id="GO:0008270">
    <property type="term" value="F:zinc ion binding"/>
    <property type="evidence" value="ECO:0007669"/>
    <property type="project" value="UniProtKB-KW"/>
</dbReference>
<dbReference type="STRING" id="307972.A0A2G8JNE7"/>
<dbReference type="Proteomes" id="UP000230750">
    <property type="component" value="Unassembled WGS sequence"/>
</dbReference>
<evidence type="ECO:0000256" key="3">
    <source>
        <dbReference type="ARBA" id="ARBA00022771"/>
    </source>
</evidence>
<dbReference type="AlphaFoldDB" id="A0A2G8JNE7"/>
<evidence type="ECO:0000313" key="8">
    <source>
        <dbReference type="EMBL" id="PIK37286.1"/>
    </source>
</evidence>
<dbReference type="GO" id="GO:0032012">
    <property type="term" value="P:regulation of ARF protein signal transduction"/>
    <property type="evidence" value="ECO:0007669"/>
    <property type="project" value="TreeGrafter"/>
</dbReference>
<feature type="non-terminal residue" evidence="8">
    <location>
        <position position="359"/>
    </location>
</feature>
<organism evidence="8 9">
    <name type="scientific">Stichopus japonicus</name>
    <name type="common">Sea cucumber</name>
    <dbReference type="NCBI Taxonomy" id="307972"/>
    <lineage>
        <taxon>Eukaryota</taxon>
        <taxon>Metazoa</taxon>
        <taxon>Echinodermata</taxon>
        <taxon>Eleutherozoa</taxon>
        <taxon>Echinozoa</taxon>
        <taxon>Holothuroidea</taxon>
        <taxon>Aspidochirotacea</taxon>
        <taxon>Aspidochirotida</taxon>
        <taxon>Stichopodidae</taxon>
        <taxon>Apostichopus</taxon>
    </lineage>
</organism>
<evidence type="ECO:0000256" key="6">
    <source>
        <dbReference type="SAM" id="MobiDB-lite"/>
    </source>
</evidence>
<evidence type="ECO:0000256" key="5">
    <source>
        <dbReference type="PROSITE-ProRule" id="PRU00288"/>
    </source>
</evidence>
<dbReference type="SUPFAM" id="SSF57863">
    <property type="entry name" value="ArfGap/RecO-like zinc finger"/>
    <property type="match status" value="1"/>
</dbReference>
<evidence type="ECO:0000256" key="4">
    <source>
        <dbReference type="ARBA" id="ARBA00022833"/>
    </source>
</evidence>
<evidence type="ECO:0000313" key="9">
    <source>
        <dbReference type="Proteomes" id="UP000230750"/>
    </source>
</evidence>
<dbReference type="PRINTS" id="PR00405">
    <property type="entry name" value="REVINTRACTNG"/>
</dbReference>
<keyword evidence="2" id="KW-0479">Metal-binding</keyword>
<dbReference type="InterPro" id="IPR001164">
    <property type="entry name" value="ArfGAP_dom"/>
</dbReference>